<evidence type="ECO:0000313" key="14">
    <source>
        <dbReference type="Proteomes" id="UP000254866"/>
    </source>
</evidence>
<keyword evidence="8" id="KW-0333">Golgi apparatus</keyword>
<proteinExistence type="inferred from homology"/>
<feature type="domain" description="VTT" evidence="12">
    <location>
        <begin position="145"/>
        <end position="258"/>
    </location>
</feature>
<keyword evidence="6 11" id="KW-0812">Transmembrane</keyword>
<evidence type="ECO:0000256" key="5">
    <source>
        <dbReference type="ARBA" id="ARBA00020673"/>
    </source>
</evidence>
<name>A0A370TMW7_9HELO</name>
<evidence type="ECO:0000259" key="12">
    <source>
        <dbReference type="Pfam" id="PF09335"/>
    </source>
</evidence>
<feature type="transmembrane region" description="Helical" evidence="11">
    <location>
        <begin position="237"/>
        <end position="256"/>
    </location>
</feature>
<evidence type="ECO:0000256" key="8">
    <source>
        <dbReference type="ARBA" id="ARBA00023034"/>
    </source>
</evidence>
<dbReference type="GO" id="GO:0000139">
    <property type="term" value="C:Golgi membrane"/>
    <property type="evidence" value="ECO:0007669"/>
    <property type="project" value="UniProtKB-SubCell"/>
</dbReference>
<dbReference type="InterPro" id="IPR051076">
    <property type="entry name" value="Golgi_membrane_TVP38/TMEM64"/>
</dbReference>
<dbReference type="Pfam" id="PF09335">
    <property type="entry name" value="VTT_dom"/>
    <property type="match status" value="1"/>
</dbReference>
<evidence type="ECO:0000256" key="2">
    <source>
        <dbReference type="ARBA" id="ARBA00004653"/>
    </source>
</evidence>
<evidence type="ECO:0000313" key="13">
    <source>
        <dbReference type="EMBL" id="RDL36861.1"/>
    </source>
</evidence>
<dbReference type="EMBL" id="NPIC01000004">
    <property type="protein sequence ID" value="RDL36861.1"/>
    <property type="molecule type" value="Genomic_DNA"/>
</dbReference>
<dbReference type="RefSeq" id="XP_031869517.1">
    <property type="nucleotide sequence ID" value="XM_032014836.1"/>
</dbReference>
<dbReference type="PANTHER" id="PTHR47549">
    <property type="entry name" value="GOLGI APPARATUS MEMBRANE PROTEIN TVP38-RELATED"/>
    <property type="match status" value="1"/>
</dbReference>
<feature type="compositionally biased region" description="Acidic residues" evidence="10">
    <location>
        <begin position="331"/>
        <end position="354"/>
    </location>
</feature>
<sequence>MPADYSSTARALALPISPIPSPSPESENTRPAWTRRISTSTRRSPYSQPSRVHISLQSQIIDNGYKIQRRLLKIFQSLSLLQQILTVLVSLTCFVLSILFLVYNERIFHAFAPVAVKWKAMTGGWMILWALTFIAAFPPLIGYSSAVTISGFVYGFPAGWYIVSTATVAGSLASFISSRTIFSSYVHRLVGQDKRFEALALTLKHDGIKILVMIRLCPLPYSLSNAAMSTFPTVHPLSFALATALSTPKLLIHVFIGSRLAIIAENGGTMGAGTKAINYISIIFGAIMGAAVGYIIYNRTIARAKELEIEEMEAGRRESSASAGGERGYNDADESDAAALMDGDDISLWDNEDGCENRGAGYRDEFTDDDEDVFASGDQDEPAKKGRGKHLDAL</sequence>
<keyword evidence="9 11" id="KW-0472">Membrane</keyword>
<reference evidence="13 14" key="1">
    <citation type="journal article" date="2018" name="IMA Fungus">
        <title>IMA Genome-F 9: Draft genome sequence of Annulohypoxylon stygium, Aspergillus mulundensis, Berkeleyomyces basicola (syn. Thielaviopsis basicola), Ceratocystis smalleyi, two Cercospora beticola strains, Coleophoma cylindrospora, Fusarium fracticaudum, Phialophora cf. hyalina, and Morchella septimelata.</title>
        <authorList>
            <person name="Wingfield B.D."/>
            <person name="Bills G.F."/>
            <person name="Dong Y."/>
            <person name="Huang W."/>
            <person name="Nel W.J."/>
            <person name="Swalarsk-Parry B.S."/>
            <person name="Vaghefi N."/>
            <person name="Wilken P.M."/>
            <person name="An Z."/>
            <person name="de Beer Z.W."/>
            <person name="De Vos L."/>
            <person name="Chen L."/>
            <person name="Duong T.A."/>
            <person name="Gao Y."/>
            <person name="Hammerbacher A."/>
            <person name="Kikkert J.R."/>
            <person name="Li Y."/>
            <person name="Li H."/>
            <person name="Li K."/>
            <person name="Li Q."/>
            <person name="Liu X."/>
            <person name="Ma X."/>
            <person name="Naidoo K."/>
            <person name="Pethybridge S.J."/>
            <person name="Sun J."/>
            <person name="Steenkamp E.T."/>
            <person name="van der Nest M.A."/>
            <person name="van Wyk S."/>
            <person name="Wingfield M.J."/>
            <person name="Xiong C."/>
            <person name="Yue Q."/>
            <person name="Zhang X."/>
        </authorList>
    </citation>
    <scope>NUCLEOTIDE SEQUENCE [LARGE SCALE GENOMIC DNA]</scope>
    <source>
        <strain evidence="13 14">BP 5553</strain>
    </source>
</reference>
<keyword evidence="14" id="KW-1185">Reference proteome</keyword>
<evidence type="ECO:0000256" key="10">
    <source>
        <dbReference type="SAM" id="MobiDB-lite"/>
    </source>
</evidence>
<evidence type="ECO:0000256" key="4">
    <source>
        <dbReference type="ARBA" id="ARBA00013533"/>
    </source>
</evidence>
<feature type="transmembrane region" description="Helical" evidence="11">
    <location>
        <begin position="80"/>
        <end position="103"/>
    </location>
</feature>
<feature type="transmembrane region" description="Helical" evidence="11">
    <location>
        <begin position="276"/>
        <end position="297"/>
    </location>
</feature>
<feature type="transmembrane region" description="Helical" evidence="11">
    <location>
        <begin position="124"/>
        <end position="146"/>
    </location>
</feature>
<evidence type="ECO:0000256" key="7">
    <source>
        <dbReference type="ARBA" id="ARBA00022989"/>
    </source>
</evidence>
<evidence type="ECO:0000256" key="11">
    <source>
        <dbReference type="SAM" id="Phobius"/>
    </source>
</evidence>
<dbReference type="InterPro" id="IPR032816">
    <property type="entry name" value="VTT_dom"/>
</dbReference>
<accession>A0A370TMW7</accession>
<comment type="function">
    <text evidence="1">Golgi membrane protein involved in vesicular trafficking and spindle migration.</text>
</comment>
<dbReference type="OrthoDB" id="166803at2759"/>
<organism evidence="13 14">
    <name type="scientific">Venustampulla echinocandica</name>
    <dbReference type="NCBI Taxonomy" id="2656787"/>
    <lineage>
        <taxon>Eukaryota</taxon>
        <taxon>Fungi</taxon>
        <taxon>Dikarya</taxon>
        <taxon>Ascomycota</taxon>
        <taxon>Pezizomycotina</taxon>
        <taxon>Leotiomycetes</taxon>
        <taxon>Helotiales</taxon>
        <taxon>Pleuroascaceae</taxon>
        <taxon>Venustampulla</taxon>
    </lineage>
</organism>
<dbReference type="AlphaFoldDB" id="A0A370TMW7"/>
<evidence type="ECO:0000256" key="1">
    <source>
        <dbReference type="ARBA" id="ARBA00002978"/>
    </source>
</evidence>
<dbReference type="GeneID" id="43599062"/>
<comment type="subcellular location">
    <subcellularLocation>
        <location evidence="2">Golgi apparatus membrane</location>
        <topology evidence="2">Multi-pass membrane protein</topology>
    </subcellularLocation>
</comment>
<feature type="compositionally biased region" description="Basic and acidic residues" evidence="10">
    <location>
        <begin position="381"/>
        <end position="394"/>
    </location>
</feature>
<dbReference type="GO" id="GO:0016192">
    <property type="term" value="P:vesicle-mediated transport"/>
    <property type="evidence" value="ECO:0007669"/>
    <property type="project" value="TreeGrafter"/>
</dbReference>
<keyword evidence="7 11" id="KW-1133">Transmembrane helix</keyword>
<protein>
    <recommendedName>
        <fullName evidence="4">Golgi apparatus membrane protein TVP38</fullName>
    </recommendedName>
    <alternativeName>
        <fullName evidence="5">Golgi apparatus membrane protein tvp38</fullName>
    </alternativeName>
</protein>
<evidence type="ECO:0000256" key="3">
    <source>
        <dbReference type="ARBA" id="ARBA00008640"/>
    </source>
</evidence>
<dbReference type="Proteomes" id="UP000254866">
    <property type="component" value="Unassembled WGS sequence"/>
</dbReference>
<dbReference type="PANTHER" id="PTHR47549:SF1">
    <property type="entry name" value="GOLGI APPARATUS MEMBRANE PROTEIN TVP38"/>
    <property type="match status" value="1"/>
</dbReference>
<dbReference type="GO" id="GO:0000022">
    <property type="term" value="P:mitotic spindle elongation"/>
    <property type="evidence" value="ECO:0007669"/>
    <property type="project" value="TreeGrafter"/>
</dbReference>
<evidence type="ECO:0000256" key="6">
    <source>
        <dbReference type="ARBA" id="ARBA00022692"/>
    </source>
</evidence>
<comment type="caution">
    <text evidence="13">The sequence shown here is derived from an EMBL/GenBank/DDBJ whole genome shotgun (WGS) entry which is preliminary data.</text>
</comment>
<gene>
    <name evidence="13" type="ORF">BP5553_06213</name>
</gene>
<dbReference type="STRING" id="2656787.A0A370TMW7"/>
<evidence type="ECO:0000256" key="9">
    <source>
        <dbReference type="ARBA" id="ARBA00023136"/>
    </source>
</evidence>
<comment type="similarity">
    <text evidence="3">Belongs to the TVP38/TMEM64 family.</text>
</comment>
<feature type="transmembrane region" description="Helical" evidence="11">
    <location>
        <begin position="158"/>
        <end position="178"/>
    </location>
</feature>
<feature type="region of interest" description="Disordered" evidence="10">
    <location>
        <begin position="312"/>
        <end position="394"/>
    </location>
</feature>